<dbReference type="SUPFAM" id="SSF51261">
    <property type="entry name" value="Duplicated hybrid motif"/>
    <property type="match status" value="1"/>
</dbReference>
<dbReference type="InterPro" id="IPR003646">
    <property type="entry name" value="SH3-like_bac-type"/>
</dbReference>
<dbReference type="InterPro" id="IPR000841">
    <property type="entry name" value="Pept_M23A_Blytic"/>
</dbReference>
<protein>
    <recommendedName>
        <fullName evidence="3">SH3b domain-containing protein</fullName>
    </recommendedName>
</protein>
<dbReference type="EMBL" id="CP012752">
    <property type="protein sequence ID" value="ALG09264.1"/>
    <property type="molecule type" value="Genomic_DNA"/>
</dbReference>
<keyword evidence="5" id="KW-1185">Reference proteome</keyword>
<comment type="cofactor">
    <cofactor evidence="2">
        <name>Zn(2+)</name>
        <dbReference type="ChEBI" id="CHEBI:29105"/>
    </cofactor>
    <text evidence="2">Binds 1 zinc ion per subunit.</text>
</comment>
<proteinExistence type="predicted"/>
<dbReference type="Pfam" id="PF08239">
    <property type="entry name" value="SH3_3"/>
    <property type="match status" value="1"/>
</dbReference>
<dbReference type="InterPro" id="IPR016047">
    <property type="entry name" value="M23ase_b-sheet_dom"/>
</dbReference>
<feature type="active site" description="Proton donor/acceptor" evidence="1">
    <location>
        <position position="212"/>
    </location>
</feature>
<feature type="active site" description="Proton donor/acceptor" evidence="1">
    <location>
        <position position="176"/>
    </location>
</feature>
<feature type="binding site" evidence="2">
    <location>
        <position position="214"/>
    </location>
    <ligand>
        <name>Zn(2+)</name>
        <dbReference type="ChEBI" id="CHEBI:29105"/>
    </ligand>
</feature>
<name>A0A0N9HZU5_9PSEU</name>
<feature type="binding site" evidence="2">
    <location>
        <position position="121"/>
    </location>
    <ligand>
        <name>Zn(2+)</name>
        <dbReference type="ChEBI" id="CHEBI:29105"/>
    </ligand>
</feature>
<evidence type="ECO:0000259" key="3">
    <source>
        <dbReference type="PROSITE" id="PS51781"/>
    </source>
</evidence>
<dbReference type="Gene3D" id="2.30.30.40">
    <property type="entry name" value="SH3 Domains"/>
    <property type="match status" value="1"/>
</dbReference>
<feature type="binding site" evidence="2">
    <location>
        <position position="134"/>
    </location>
    <ligand>
        <name>Zn(2+)</name>
        <dbReference type="ChEBI" id="CHEBI:29105"/>
    </ligand>
</feature>
<organism evidence="4 5">
    <name type="scientific">Kibdelosporangium phytohabitans</name>
    <dbReference type="NCBI Taxonomy" id="860235"/>
    <lineage>
        <taxon>Bacteria</taxon>
        <taxon>Bacillati</taxon>
        <taxon>Actinomycetota</taxon>
        <taxon>Actinomycetes</taxon>
        <taxon>Pseudonocardiales</taxon>
        <taxon>Pseudonocardiaceae</taxon>
        <taxon>Kibdelosporangium</taxon>
    </lineage>
</organism>
<keyword evidence="2" id="KW-0479">Metal-binding</keyword>
<dbReference type="CDD" id="cd12797">
    <property type="entry name" value="M23_peptidase"/>
    <property type="match status" value="1"/>
</dbReference>
<dbReference type="GO" id="GO:0006508">
    <property type="term" value="P:proteolysis"/>
    <property type="evidence" value="ECO:0007669"/>
    <property type="project" value="InterPro"/>
</dbReference>
<sequence length="354" mass="36778">MRGVTVSEHGASPVVETSRTHGNWAFGSTTVPVASHEHEAPRSSLFVAQNLGRKWRVELEGTPGFVELAGKAPREVVSDSEKELFANNLQSRQQRGALAADTGLGLPWPQGVAWWMGGGPHGNSGNSRPFSSIDFNGGDGRVLSAGPGKVYKSCVRGRSALVKVVHPNGYSTTYYHMYDLTTLADGSNVQTGTYLGHIGNELPCGGSSSGAHVHLSLLRGNTHVSVNNQTIGGWTFYEGSSAYGGYALRNGVRVNVGGRVTNYGGGGTPSLPTGTVNGGDNPSVNIRSGPGLSYDVTGTADTGTVVQISCTARGETVEGVWGATDLWNKLNTGGWISDGFLDTGSSGPVAPACA</sequence>
<dbReference type="GO" id="GO:0046872">
    <property type="term" value="F:metal ion binding"/>
    <property type="evidence" value="ECO:0007669"/>
    <property type="project" value="UniProtKB-KW"/>
</dbReference>
<feature type="domain" description="SH3b" evidence="3">
    <location>
        <begin position="271"/>
        <end position="345"/>
    </location>
</feature>
<dbReference type="GO" id="GO:0004222">
    <property type="term" value="F:metalloendopeptidase activity"/>
    <property type="evidence" value="ECO:0007669"/>
    <property type="project" value="InterPro"/>
</dbReference>
<dbReference type="Proteomes" id="UP000063699">
    <property type="component" value="Chromosome"/>
</dbReference>
<evidence type="ECO:0000313" key="4">
    <source>
        <dbReference type="EMBL" id="ALG09264.1"/>
    </source>
</evidence>
<dbReference type="PRINTS" id="PR00933">
    <property type="entry name" value="BLYTICPTASE"/>
</dbReference>
<accession>A0A0N9HZU5</accession>
<reference evidence="4 5" key="1">
    <citation type="submission" date="2015-07" db="EMBL/GenBank/DDBJ databases">
        <title>Genome sequencing of Kibdelosporangium phytohabitans.</title>
        <authorList>
            <person name="Qin S."/>
            <person name="Xing K."/>
        </authorList>
    </citation>
    <scope>NUCLEOTIDE SEQUENCE [LARGE SCALE GENOMIC DNA]</scope>
    <source>
        <strain evidence="4 5">KLBMP1111</strain>
    </source>
</reference>
<evidence type="ECO:0000256" key="1">
    <source>
        <dbReference type="PIRSR" id="PIRSR600841-1"/>
    </source>
</evidence>
<dbReference type="STRING" id="860235.AOZ06_22230"/>
<dbReference type="Pfam" id="PF01551">
    <property type="entry name" value="Peptidase_M23"/>
    <property type="match status" value="1"/>
</dbReference>
<dbReference type="PROSITE" id="PS51781">
    <property type="entry name" value="SH3B"/>
    <property type="match status" value="1"/>
</dbReference>
<gene>
    <name evidence="4" type="ORF">AOZ06_22230</name>
</gene>
<evidence type="ECO:0000313" key="5">
    <source>
        <dbReference type="Proteomes" id="UP000063699"/>
    </source>
</evidence>
<dbReference type="InterPro" id="IPR011055">
    <property type="entry name" value="Dup_hybrid_motif"/>
</dbReference>
<dbReference type="AlphaFoldDB" id="A0A0N9HZU5"/>
<dbReference type="Gene3D" id="2.70.70.10">
    <property type="entry name" value="Glucose Permease (Domain IIA)"/>
    <property type="match status" value="1"/>
</dbReference>
<keyword evidence="2" id="KW-0862">Zinc</keyword>
<dbReference type="KEGG" id="kphy:AOZ06_22230"/>
<evidence type="ECO:0000256" key="2">
    <source>
        <dbReference type="PIRSR" id="PIRSR600841-2"/>
    </source>
</evidence>